<name>A0A0F9V0C1_9ZZZZ</name>
<dbReference type="AlphaFoldDB" id="A0A0F9V0C1"/>
<sequence>MVKGIKRLINIVYKNVTREISAHAKRGRIAGAMAGEGYNGGYRDALDDVILALNGNISQRHGWWIKHK</sequence>
<dbReference type="EMBL" id="LAZR01000486">
    <property type="protein sequence ID" value="KKN66956.1"/>
    <property type="molecule type" value="Genomic_DNA"/>
</dbReference>
<reference evidence="1" key="1">
    <citation type="journal article" date="2015" name="Nature">
        <title>Complex archaea that bridge the gap between prokaryotes and eukaryotes.</title>
        <authorList>
            <person name="Spang A."/>
            <person name="Saw J.H."/>
            <person name="Jorgensen S.L."/>
            <person name="Zaremba-Niedzwiedzka K."/>
            <person name="Martijn J."/>
            <person name="Lind A.E."/>
            <person name="van Eijk R."/>
            <person name="Schleper C."/>
            <person name="Guy L."/>
            <person name="Ettema T.J."/>
        </authorList>
    </citation>
    <scope>NUCLEOTIDE SEQUENCE</scope>
</reference>
<accession>A0A0F9V0C1</accession>
<evidence type="ECO:0000313" key="1">
    <source>
        <dbReference type="EMBL" id="KKN66956.1"/>
    </source>
</evidence>
<comment type="caution">
    <text evidence="1">The sequence shown here is derived from an EMBL/GenBank/DDBJ whole genome shotgun (WGS) entry which is preliminary data.</text>
</comment>
<protein>
    <submittedName>
        <fullName evidence="1">Uncharacterized protein</fullName>
    </submittedName>
</protein>
<proteinExistence type="predicted"/>
<organism evidence="1">
    <name type="scientific">marine sediment metagenome</name>
    <dbReference type="NCBI Taxonomy" id="412755"/>
    <lineage>
        <taxon>unclassified sequences</taxon>
        <taxon>metagenomes</taxon>
        <taxon>ecological metagenomes</taxon>
    </lineage>
</organism>
<gene>
    <name evidence="1" type="ORF">LCGC14_0466360</name>
</gene>